<name>A0A7T4R2H7_9GAMM</name>
<dbReference type="Pfam" id="PF02515">
    <property type="entry name" value="CoA_transf_3"/>
    <property type="match status" value="2"/>
</dbReference>
<dbReference type="SUPFAM" id="SSF89796">
    <property type="entry name" value="CoA-transferase family III (CaiB/BaiF)"/>
    <property type="match status" value="2"/>
</dbReference>
<reference evidence="2 3" key="1">
    <citation type="submission" date="2020-12" db="EMBL/GenBank/DDBJ databases">
        <authorList>
            <person name="Shan Y."/>
        </authorList>
    </citation>
    <scope>NUCLEOTIDE SEQUENCE [LARGE SCALE GENOMIC DNA]</scope>
    <source>
        <strain evidence="3">csc3.9</strain>
    </source>
</reference>
<dbReference type="InterPro" id="IPR050509">
    <property type="entry name" value="CoA-transferase_III"/>
</dbReference>
<dbReference type="PANTHER" id="PTHR48228">
    <property type="entry name" value="SUCCINYL-COA--D-CITRAMALATE COA-TRANSFERASE"/>
    <property type="match status" value="1"/>
</dbReference>
<dbReference type="InterPro" id="IPR023606">
    <property type="entry name" value="CoA-Trfase_III_dom_1_sf"/>
</dbReference>
<dbReference type="InterPro" id="IPR044855">
    <property type="entry name" value="CoA-Trfase_III_dom3_sf"/>
</dbReference>
<dbReference type="Gene3D" id="3.30.1540.10">
    <property type="entry name" value="formyl-coa transferase, domain 3"/>
    <property type="match status" value="2"/>
</dbReference>
<dbReference type="RefSeq" id="WP_198570609.1">
    <property type="nucleotide sequence ID" value="NZ_CP066167.1"/>
</dbReference>
<keyword evidence="3" id="KW-1185">Reference proteome</keyword>
<dbReference type="PANTHER" id="PTHR48228:SF6">
    <property type="entry name" value="L-CARNITINE COA-TRANSFERASE"/>
    <property type="match status" value="1"/>
</dbReference>
<sequence length="807" mass="86419">MDQHVVTDLPLAGLRVVDLADGKAEMCGRFLADLGAEVILVEPPSGAKSRQLPPFSGEQSLYFATHNANKRSVVLDLTAAADKQRFLDLVAASDIVIDSARPGDMAALGLAPEVLRERRPDLVVLSISDFGQSGPYRNYQGSNAVFYALGGVLARSGIDGNRPLLPPGDLALESTAIQAAWVALLAYWRKLKTGAGNTMDFSLLEATAQILDPGLGVTGSAAAGRSASEMAPYGRPPKGFLYPIFPCADGHVRICILNPRQWQGMCGWLGDDHPFTDPEYGNINKRFKAIREINALIAELFADKSGDELVAEGQRRGIPIAAVSTPQQVLSNTHFNARGAFTDLDVGGSTAKVPSGYVEVDSQRMGIRQPAPELGADTDAVFAALEARPAAQRQPDVDPRPLAGIRVLDLGVIVAGAEAGRLFADQGADVIKVENTAFPDGLRQTNGKVAISQSFSQGSRNKRSLGLNLRDPEGIAIFKRLVAKADIVLSNFKPGTMESLGIGYDTLAELNPGIVLLESSALGNTGPLAKSMGYGPLVRASSGLTGLWSYPEQEGSHSDSITIFPDHFAARVADTAILAALIRRERTGRGGKVVVSQAETILTALSTPIIRESLEPGSLRPMGNELEFDAPGGVFPCAGDDMWCVIEVRGNTQWQQLCQAIGREDLAQDESYATVAGRLQHRELIEGAVTAWTSERSPDEVMTTLQSVGIAAASMLRLSDFGTNPQLNARGFFREFDQPGFPVRLQTENGPVSVSEFPDPEIRPAPLQGQHTREIARQLLALSDSEIEQLVEAGVLEPMQDNPYVTE</sequence>
<dbReference type="Proteomes" id="UP000596063">
    <property type="component" value="Chromosome"/>
</dbReference>
<dbReference type="Gene3D" id="3.40.50.10540">
    <property type="entry name" value="Crotonobetainyl-coa:carnitine coa-transferase, domain 1"/>
    <property type="match status" value="2"/>
</dbReference>
<dbReference type="KEGG" id="snan:I6N98_04520"/>
<evidence type="ECO:0000313" key="3">
    <source>
        <dbReference type="Proteomes" id="UP000596063"/>
    </source>
</evidence>
<protein>
    <submittedName>
        <fullName evidence="2">CoA transferase</fullName>
    </submittedName>
</protein>
<dbReference type="EMBL" id="CP066167">
    <property type="protein sequence ID" value="QQD19124.1"/>
    <property type="molecule type" value="Genomic_DNA"/>
</dbReference>
<evidence type="ECO:0000313" key="2">
    <source>
        <dbReference type="EMBL" id="QQD19124.1"/>
    </source>
</evidence>
<dbReference type="AlphaFoldDB" id="A0A7T4R2H7"/>
<keyword evidence="1 2" id="KW-0808">Transferase</keyword>
<gene>
    <name evidence="2" type="ORF">I6N98_04520</name>
</gene>
<evidence type="ECO:0000256" key="1">
    <source>
        <dbReference type="ARBA" id="ARBA00022679"/>
    </source>
</evidence>
<organism evidence="2 3">
    <name type="scientific">Spongiibacter nanhainus</name>
    <dbReference type="NCBI Taxonomy" id="2794344"/>
    <lineage>
        <taxon>Bacteria</taxon>
        <taxon>Pseudomonadati</taxon>
        <taxon>Pseudomonadota</taxon>
        <taxon>Gammaproteobacteria</taxon>
        <taxon>Cellvibrionales</taxon>
        <taxon>Spongiibacteraceae</taxon>
        <taxon>Spongiibacter</taxon>
    </lineage>
</organism>
<proteinExistence type="predicted"/>
<dbReference type="GO" id="GO:0016740">
    <property type="term" value="F:transferase activity"/>
    <property type="evidence" value="ECO:0007669"/>
    <property type="project" value="UniProtKB-KW"/>
</dbReference>
<accession>A0A7T4R2H7</accession>
<dbReference type="InterPro" id="IPR003673">
    <property type="entry name" value="CoA-Trfase_fam_III"/>
</dbReference>